<gene>
    <name evidence="1" type="ORF">AVEN_117937_1</name>
</gene>
<dbReference type="OrthoDB" id="8122238at2759"/>
<sequence length="94" mass="11272">MTEVIRRLRLGVTDETLKVMFKLEGRREGTSHWVDETSPPTFHLLMKNKQILLKWTAYSVPEFIGVMRCFKCQYFGQHSLLRFLFWKTRLQALH</sequence>
<dbReference type="AlphaFoldDB" id="A0A4Y2KUM8"/>
<name>A0A4Y2KUM8_ARAVE</name>
<evidence type="ECO:0000313" key="2">
    <source>
        <dbReference type="Proteomes" id="UP000499080"/>
    </source>
</evidence>
<reference evidence="1 2" key="1">
    <citation type="journal article" date="2019" name="Sci. Rep.">
        <title>Orb-weaving spider Araneus ventricosus genome elucidates the spidroin gene catalogue.</title>
        <authorList>
            <person name="Kono N."/>
            <person name="Nakamura H."/>
            <person name="Ohtoshi R."/>
            <person name="Moran D.A.P."/>
            <person name="Shinohara A."/>
            <person name="Yoshida Y."/>
            <person name="Fujiwara M."/>
            <person name="Mori M."/>
            <person name="Tomita M."/>
            <person name="Arakawa K."/>
        </authorList>
    </citation>
    <scope>NUCLEOTIDE SEQUENCE [LARGE SCALE GENOMIC DNA]</scope>
</reference>
<organism evidence="1 2">
    <name type="scientific">Araneus ventricosus</name>
    <name type="common">Orbweaver spider</name>
    <name type="synonym">Epeira ventricosa</name>
    <dbReference type="NCBI Taxonomy" id="182803"/>
    <lineage>
        <taxon>Eukaryota</taxon>
        <taxon>Metazoa</taxon>
        <taxon>Ecdysozoa</taxon>
        <taxon>Arthropoda</taxon>
        <taxon>Chelicerata</taxon>
        <taxon>Arachnida</taxon>
        <taxon>Araneae</taxon>
        <taxon>Araneomorphae</taxon>
        <taxon>Entelegynae</taxon>
        <taxon>Araneoidea</taxon>
        <taxon>Araneidae</taxon>
        <taxon>Araneus</taxon>
    </lineage>
</organism>
<keyword evidence="2" id="KW-1185">Reference proteome</keyword>
<comment type="caution">
    <text evidence="1">The sequence shown here is derived from an EMBL/GenBank/DDBJ whole genome shotgun (WGS) entry which is preliminary data.</text>
</comment>
<proteinExistence type="predicted"/>
<dbReference type="Proteomes" id="UP000499080">
    <property type="component" value="Unassembled WGS sequence"/>
</dbReference>
<dbReference type="EMBL" id="BGPR01004939">
    <property type="protein sequence ID" value="GBN05066.1"/>
    <property type="molecule type" value="Genomic_DNA"/>
</dbReference>
<accession>A0A4Y2KUM8</accession>
<evidence type="ECO:0000313" key="1">
    <source>
        <dbReference type="EMBL" id="GBN05066.1"/>
    </source>
</evidence>
<protein>
    <submittedName>
        <fullName evidence="1">Uncharacterized protein</fullName>
    </submittedName>
</protein>